<proteinExistence type="predicted"/>
<dbReference type="CDD" id="cd00037">
    <property type="entry name" value="CLECT"/>
    <property type="match status" value="1"/>
</dbReference>
<dbReference type="OrthoDB" id="6331336at2759"/>
<accession>A0A7R8WN40</accession>
<organism evidence="1">
    <name type="scientific">Cyprideis torosa</name>
    <dbReference type="NCBI Taxonomy" id="163714"/>
    <lineage>
        <taxon>Eukaryota</taxon>
        <taxon>Metazoa</taxon>
        <taxon>Ecdysozoa</taxon>
        <taxon>Arthropoda</taxon>
        <taxon>Crustacea</taxon>
        <taxon>Oligostraca</taxon>
        <taxon>Ostracoda</taxon>
        <taxon>Podocopa</taxon>
        <taxon>Podocopida</taxon>
        <taxon>Cytherocopina</taxon>
        <taxon>Cytheroidea</taxon>
        <taxon>Cytherideidae</taxon>
        <taxon>Cyprideis</taxon>
    </lineage>
</organism>
<dbReference type="SUPFAM" id="SSF56436">
    <property type="entry name" value="C-type lectin-like"/>
    <property type="match status" value="1"/>
</dbReference>
<dbReference type="Gene3D" id="3.10.100.10">
    <property type="entry name" value="Mannose-Binding Protein A, subunit A"/>
    <property type="match status" value="1"/>
</dbReference>
<dbReference type="AlphaFoldDB" id="A0A7R8WN40"/>
<reference evidence="1" key="1">
    <citation type="submission" date="2020-11" db="EMBL/GenBank/DDBJ databases">
        <authorList>
            <person name="Tran Van P."/>
        </authorList>
    </citation>
    <scope>NUCLEOTIDE SEQUENCE</scope>
</reference>
<dbReference type="InterPro" id="IPR016187">
    <property type="entry name" value="CTDL_fold"/>
</dbReference>
<protein>
    <submittedName>
        <fullName evidence="1">Uncharacterized protein</fullName>
    </submittedName>
</protein>
<gene>
    <name evidence="1" type="ORF">CTOB1V02_LOCUS12615</name>
</gene>
<evidence type="ECO:0000313" key="1">
    <source>
        <dbReference type="EMBL" id="CAD7234799.1"/>
    </source>
</evidence>
<name>A0A7R8WN40_9CRUS</name>
<sequence length="82" mass="9128">MGANEVGDTNTFKWASTGQMLDFFEWAPGEPNGSGKEDAIYLHCWDWVDAHYDFYSPHSICEAPPLKGQSSGSHQNISTDDM</sequence>
<dbReference type="EMBL" id="OB669882">
    <property type="protein sequence ID" value="CAD7234799.1"/>
    <property type="molecule type" value="Genomic_DNA"/>
</dbReference>
<dbReference type="InterPro" id="IPR016186">
    <property type="entry name" value="C-type_lectin-like/link_sf"/>
</dbReference>